<gene>
    <name evidence="5" type="ORF">ACFQV2_02025</name>
</gene>
<dbReference type="InterPro" id="IPR000792">
    <property type="entry name" value="Tscrpt_reg_LuxR_C"/>
</dbReference>
<dbReference type="InterPro" id="IPR036388">
    <property type="entry name" value="WH-like_DNA-bd_sf"/>
</dbReference>
<dbReference type="Proteomes" id="UP001596512">
    <property type="component" value="Unassembled WGS sequence"/>
</dbReference>
<evidence type="ECO:0000256" key="3">
    <source>
        <dbReference type="ARBA" id="ARBA00023163"/>
    </source>
</evidence>
<dbReference type="InterPro" id="IPR016032">
    <property type="entry name" value="Sig_transdc_resp-reg_C-effctor"/>
</dbReference>
<evidence type="ECO:0000259" key="4">
    <source>
        <dbReference type="PROSITE" id="PS50043"/>
    </source>
</evidence>
<dbReference type="SMART" id="SM00421">
    <property type="entry name" value="HTH_LUXR"/>
    <property type="match status" value="1"/>
</dbReference>
<name>A0ABW2THT4_9PSEU</name>
<evidence type="ECO:0000313" key="5">
    <source>
        <dbReference type="EMBL" id="MFC7612610.1"/>
    </source>
</evidence>
<feature type="domain" description="HTH luxR-type" evidence="4">
    <location>
        <begin position="416"/>
        <end position="481"/>
    </location>
</feature>
<keyword evidence="1" id="KW-0805">Transcription regulation</keyword>
<dbReference type="EMBL" id="JBHTEY010000004">
    <property type="protein sequence ID" value="MFC7612610.1"/>
    <property type="molecule type" value="Genomic_DNA"/>
</dbReference>
<evidence type="ECO:0000313" key="6">
    <source>
        <dbReference type="Proteomes" id="UP001596512"/>
    </source>
</evidence>
<organism evidence="5 6">
    <name type="scientific">Actinokineospora soli</name>
    <dbReference type="NCBI Taxonomy" id="1048753"/>
    <lineage>
        <taxon>Bacteria</taxon>
        <taxon>Bacillati</taxon>
        <taxon>Actinomycetota</taxon>
        <taxon>Actinomycetes</taxon>
        <taxon>Pseudonocardiales</taxon>
        <taxon>Pseudonocardiaceae</taxon>
        <taxon>Actinokineospora</taxon>
    </lineage>
</organism>
<dbReference type="Pfam" id="PF00196">
    <property type="entry name" value="GerE"/>
    <property type="match status" value="1"/>
</dbReference>
<proteinExistence type="predicted"/>
<reference evidence="6" key="1">
    <citation type="journal article" date="2019" name="Int. J. Syst. Evol. Microbiol.">
        <title>The Global Catalogue of Microorganisms (GCM) 10K type strain sequencing project: providing services to taxonomists for standard genome sequencing and annotation.</title>
        <authorList>
            <consortium name="The Broad Institute Genomics Platform"/>
            <consortium name="The Broad Institute Genome Sequencing Center for Infectious Disease"/>
            <person name="Wu L."/>
            <person name="Ma J."/>
        </authorList>
    </citation>
    <scope>NUCLEOTIDE SEQUENCE [LARGE SCALE GENOMIC DNA]</scope>
    <source>
        <strain evidence="6">JCM 17695</strain>
    </source>
</reference>
<keyword evidence="3" id="KW-0804">Transcription</keyword>
<accession>A0ABW2THT4</accession>
<keyword evidence="2" id="KW-0238">DNA-binding</keyword>
<sequence length="491" mass="52640">MAEHLLAADRVVAAWSVPVLLDAAEQALTGDDAATAVRLLELALRGAEGDLRLDVNRLLVRALWWTNPSAADAHVGPVRAALWEGRLPARDAVALVRHALWTGDRETALRALRQIGPLPPQRAAELVVVAQWYHGLGPVAEAAEALAAEGDDPWAVTARALGRVWTGKSTPDTVAAAELILRNSWPGHSAPEMVAAALLILVHTGAVEQAAAWCERLSAEAARRGAVTWHAMVEAVVADIALLRGDTVVAATRAETAMRLLLPQGWGVSVGYPLSILMTANTLLGRHAVVDSLMRVRVPEAMFDTLCGLRYLHARGRGLLATGKVLAAISDFQGCGQRMRAWGVDLPVLVPWRTGLAEANLALGRPDVADAHLSEQLRLPCDRRVRGETLRLLAAAREPAQRPALLREADALAGATPLPGTELSDSERRVAELAATGHTNREIGRALYITVSTVEQHLTRVYRKLGVKSRAELPHRLAGPAPTPPIRRTAV</sequence>
<dbReference type="PANTHER" id="PTHR44688">
    <property type="entry name" value="DNA-BINDING TRANSCRIPTIONAL ACTIVATOR DEVR_DOSR"/>
    <property type="match status" value="1"/>
</dbReference>
<dbReference type="PANTHER" id="PTHR44688:SF16">
    <property type="entry name" value="DNA-BINDING TRANSCRIPTIONAL ACTIVATOR DEVR_DOSR"/>
    <property type="match status" value="1"/>
</dbReference>
<dbReference type="PRINTS" id="PR00038">
    <property type="entry name" value="HTHLUXR"/>
</dbReference>
<protein>
    <submittedName>
        <fullName evidence="5">LuxR C-terminal-related transcriptional regulator</fullName>
    </submittedName>
</protein>
<keyword evidence="6" id="KW-1185">Reference proteome</keyword>
<dbReference type="PROSITE" id="PS50043">
    <property type="entry name" value="HTH_LUXR_2"/>
    <property type="match status" value="1"/>
</dbReference>
<dbReference type="Gene3D" id="1.10.10.10">
    <property type="entry name" value="Winged helix-like DNA-binding domain superfamily/Winged helix DNA-binding domain"/>
    <property type="match status" value="1"/>
</dbReference>
<dbReference type="SUPFAM" id="SSF46894">
    <property type="entry name" value="C-terminal effector domain of the bipartite response regulators"/>
    <property type="match status" value="1"/>
</dbReference>
<evidence type="ECO:0000256" key="2">
    <source>
        <dbReference type="ARBA" id="ARBA00023125"/>
    </source>
</evidence>
<dbReference type="PROSITE" id="PS00622">
    <property type="entry name" value="HTH_LUXR_1"/>
    <property type="match status" value="1"/>
</dbReference>
<dbReference type="CDD" id="cd06170">
    <property type="entry name" value="LuxR_C_like"/>
    <property type="match status" value="1"/>
</dbReference>
<evidence type="ECO:0000256" key="1">
    <source>
        <dbReference type="ARBA" id="ARBA00023015"/>
    </source>
</evidence>
<comment type="caution">
    <text evidence="5">The sequence shown here is derived from an EMBL/GenBank/DDBJ whole genome shotgun (WGS) entry which is preliminary data.</text>
</comment>